<gene>
    <name evidence="4" type="ORF">LIER_34404</name>
</gene>
<protein>
    <recommendedName>
        <fullName evidence="3">CRAL-TRIO domain-containing protein</fullName>
    </recommendedName>
</protein>
<name>A0AAV3RZE8_LITER</name>
<evidence type="ECO:0000256" key="2">
    <source>
        <dbReference type="SAM" id="Phobius"/>
    </source>
</evidence>
<feature type="transmembrane region" description="Helical" evidence="2">
    <location>
        <begin position="432"/>
        <end position="451"/>
    </location>
</feature>
<organism evidence="4 5">
    <name type="scientific">Lithospermum erythrorhizon</name>
    <name type="common">Purple gromwell</name>
    <name type="synonym">Lithospermum officinale var. erythrorhizon</name>
    <dbReference type="NCBI Taxonomy" id="34254"/>
    <lineage>
        <taxon>Eukaryota</taxon>
        <taxon>Viridiplantae</taxon>
        <taxon>Streptophyta</taxon>
        <taxon>Embryophyta</taxon>
        <taxon>Tracheophyta</taxon>
        <taxon>Spermatophyta</taxon>
        <taxon>Magnoliopsida</taxon>
        <taxon>eudicotyledons</taxon>
        <taxon>Gunneridae</taxon>
        <taxon>Pentapetalae</taxon>
        <taxon>asterids</taxon>
        <taxon>lamiids</taxon>
        <taxon>Boraginales</taxon>
        <taxon>Boraginaceae</taxon>
        <taxon>Boraginoideae</taxon>
        <taxon>Lithospermeae</taxon>
        <taxon>Lithospermum</taxon>
    </lineage>
</organism>
<accession>A0AAV3RZE8</accession>
<keyword evidence="2" id="KW-0472">Membrane</keyword>
<dbReference type="EMBL" id="BAABME010014371">
    <property type="protein sequence ID" value="GAA0187116.1"/>
    <property type="molecule type" value="Genomic_DNA"/>
</dbReference>
<dbReference type="Pfam" id="PF00650">
    <property type="entry name" value="CRAL_TRIO"/>
    <property type="match status" value="1"/>
</dbReference>
<dbReference type="Proteomes" id="UP001454036">
    <property type="component" value="Unassembled WGS sequence"/>
</dbReference>
<feature type="region of interest" description="Disordered" evidence="1">
    <location>
        <begin position="131"/>
        <end position="163"/>
    </location>
</feature>
<evidence type="ECO:0000259" key="3">
    <source>
        <dbReference type="PROSITE" id="PS50191"/>
    </source>
</evidence>
<dbReference type="PANTHER" id="PTHR47041">
    <property type="entry name" value="SEC14 CYTOSOLIC FACTOR FAMILY PROTEIN / PHOSPHOGLYCERIDE TRANSFER FAMILY PROTEIN"/>
    <property type="match status" value="1"/>
</dbReference>
<dbReference type="PROSITE" id="PS50191">
    <property type="entry name" value="CRAL_TRIO"/>
    <property type="match status" value="1"/>
</dbReference>
<dbReference type="InterPro" id="IPR036865">
    <property type="entry name" value="CRAL-TRIO_dom_sf"/>
</dbReference>
<proteinExistence type="predicted"/>
<feature type="compositionally biased region" description="Polar residues" evidence="1">
    <location>
        <begin position="132"/>
        <end position="163"/>
    </location>
</feature>
<reference evidence="4 5" key="1">
    <citation type="submission" date="2024-01" db="EMBL/GenBank/DDBJ databases">
        <title>The complete chloroplast genome sequence of Lithospermum erythrorhizon: insights into the phylogenetic relationship among Boraginaceae species and the maternal lineages of purple gromwells.</title>
        <authorList>
            <person name="Okada T."/>
            <person name="Watanabe K."/>
        </authorList>
    </citation>
    <scope>NUCLEOTIDE SEQUENCE [LARGE SCALE GENOMIC DNA]</scope>
</reference>
<evidence type="ECO:0000256" key="1">
    <source>
        <dbReference type="SAM" id="MobiDB-lite"/>
    </source>
</evidence>
<keyword evidence="2" id="KW-1133">Transmembrane helix</keyword>
<dbReference type="Gene3D" id="3.40.525.10">
    <property type="entry name" value="CRAL-TRIO lipid binding domain"/>
    <property type="match status" value="1"/>
</dbReference>
<dbReference type="SMART" id="SM00516">
    <property type="entry name" value="SEC14"/>
    <property type="match status" value="1"/>
</dbReference>
<evidence type="ECO:0000313" key="4">
    <source>
        <dbReference type="EMBL" id="GAA0187116.1"/>
    </source>
</evidence>
<sequence>MEAKVMVKRRKLPTSCLVASVSKDVAHRTVRCITSMKKGIQSTGVPGDVIVFLATTAALEIVRRFSKNNCPFIWRGLQLLQALCYPPFKWLNKWPIFKDLQTNVQKLSRPMLFLTIATVFSDEFSCDPEASDNFNHSQAQPESQSDTSSNSQNPDTRYNSDITGTHASDKWLVDLTTELNKEGIIVPERLGKDELRRFYDAVNGDFSRLLSSVRRTIRWRQTYTIFSPEELQAWSRLIYWHGCDVNLRHCLIIRLGLACSNLRSDEMHLLVKAIVSQIEHGIVNLNESDHPQISVLMDCDGLSPFGFPVHMMRSCAMLLQDHYPNRLGCLAIIRLPQIARVVTQTLFQVLKPATRKKLKTVGRNYEEFLSNFLPSVPSFLGGCCRCSKCSDSEDLQVADDEISENPNRDLAEISYVDRTVETDGRLGNDKDVSVKLVFIFTLISLLILIVIGKCV</sequence>
<feature type="domain" description="CRAL-TRIO" evidence="3">
    <location>
        <begin position="228"/>
        <end position="388"/>
    </location>
</feature>
<evidence type="ECO:0000313" key="5">
    <source>
        <dbReference type="Proteomes" id="UP001454036"/>
    </source>
</evidence>
<dbReference type="InterPro" id="IPR001251">
    <property type="entry name" value="CRAL-TRIO_dom"/>
</dbReference>
<keyword evidence="5" id="KW-1185">Reference proteome</keyword>
<dbReference type="AlphaFoldDB" id="A0AAV3RZE8"/>
<comment type="caution">
    <text evidence="4">The sequence shown here is derived from an EMBL/GenBank/DDBJ whole genome shotgun (WGS) entry which is preliminary data.</text>
</comment>
<dbReference type="SUPFAM" id="SSF52087">
    <property type="entry name" value="CRAL/TRIO domain"/>
    <property type="match status" value="1"/>
</dbReference>
<dbReference type="PANTHER" id="PTHR47041:SF7">
    <property type="entry name" value="PHOSPHATIDYLINOSITOL_PHOSPHATIDYLCHOLINE TRANSFER PROTEIN SFH12-LIKE ISOFORM X1"/>
    <property type="match status" value="1"/>
</dbReference>
<dbReference type="CDD" id="cd00170">
    <property type="entry name" value="SEC14"/>
    <property type="match status" value="1"/>
</dbReference>
<keyword evidence="2" id="KW-0812">Transmembrane</keyword>